<protein>
    <submittedName>
        <fullName evidence="2">Glycosyltransferase involved in cell wall biosynthesis</fullName>
    </submittedName>
</protein>
<dbReference type="Gene3D" id="3.90.550.10">
    <property type="entry name" value="Spore Coat Polysaccharide Biosynthesis Protein SpsA, Chain A"/>
    <property type="match status" value="1"/>
</dbReference>
<proteinExistence type="predicted"/>
<comment type="caution">
    <text evidence="2">The sequence shown here is derived from an EMBL/GenBank/DDBJ whole genome shotgun (WGS) entry which is preliminary data.</text>
</comment>
<dbReference type="PANTHER" id="PTHR43630:SF2">
    <property type="entry name" value="GLYCOSYLTRANSFERASE"/>
    <property type="match status" value="1"/>
</dbReference>
<dbReference type="EMBL" id="SOBG01000009">
    <property type="protein sequence ID" value="TDT67872.1"/>
    <property type="molecule type" value="Genomic_DNA"/>
</dbReference>
<organism evidence="2 3">
    <name type="scientific">Hypnocyclicus thermotrophus</name>
    <dbReference type="NCBI Taxonomy" id="1627895"/>
    <lineage>
        <taxon>Bacteria</taxon>
        <taxon>Fusobacteriati</taxon>
        <taxon>Fusobacteriota</taxon>
        <taxon>Fusobacteriia</taxon>
        <taxon>Fusobacteriales</taxon>
        <taxon>Fusobacteriaceae</taxon>
        <taxon>Hypnocyclicus</taxon>
    </lineage>
</organism>
<feature type="domain" description="Glycosyltransferase 2-like" evidence="1">
    <location>
        <begin position="4"/>
        <end position="97"/>
    </location>
</feature>
<evidence type="ECO:0000313" key="2">
    <source>
        <dbReference type="EMBL" id="TDT67872.1"/>
    </source>
</evidence>
<name>A0AA46DX75_9FUSO</name>
<dbReference type="Proteomes" id="UP000294678">
    <property type="component" value="Unassembled WGS sequence"/>
</dbReference>
<dbReference type="Pfam" id="PF00535">
    <property type="entry name" value="Glycos_transf_2"/>
    <property type="match status" value="1"/>
</dbReference>
<dbReference type="SUPFAM" id="SSF53448">
    <property type="entry name" value="Nucleotide-diphospho-sugar transferases"/>
    <property type="match status" value="1"/>
</dbReference>
<dbReference type="RefSeq" id="WP_134113735.1">
    <property type="nucleotide sequence ID" value="NZ_SOBG01000009.1"/>
</dbReference>
<accession>A0AA46DX75</accession>
<reference evidence="2 3" key="1">
    <citation type="submission" date="2019-03" db="EMBL/GenBank/DDBJ databases">
        <title>Genomic Encyclopedia of Type Strains, Phase IV (KMG-IV): sequencing the most valuable type-strain genomes for metagenomic binning, comparative biology and taxonomic classification.</title>
        <authorList>
            <person name="Goeker M."/>
        </authorList>
    </citation>
    <scope>NUCLEOTIDE SEQUENCE [LARGE SCALE GENOMIC DNA]</scope>
    <source>
        <strain evidence="2 3">DSM 100055</strain>
    </source>
</reference>
<sequence>MLISAIVMVKNEEEYIGYSIMSMYKYVDEILVVDGGSTDGTVEIINEIIAKYDLDKKIVFWEDLRPKKELIHVRTDMVKKCKGEWILRLEGDEVYSDFNAKQVRNFVKKKLRNSNVKSIGWPYHFFVDNLKTKVPVGEPHTFATIMIKNEEGIHAEHHYRDGKSETFYDEGWFDKDRKEVSIWHPYDNRILVSRNIAIHHYAFFKSTTRHNEYAEKCLKESFEKSHPQVFKRYDFKPLMKSERSREIIREIESNVENEKDGLSIKEILRNNILDLKDNLKRRLKYYKGEKI</sequence>
<evidence type="ECO:0000259" key="1">
    <source>
        <dbReference type="Pfam" id="PF00535"/>
    </source>
</evidence>
<dbReference type="InterPro" id="IPR001173">
    <property type="entry name" value="Glyco_trans_2-like"/>
</dbReference>
<gene>
    <name evidence="2" type="ORF">EV215_1875</name>
</gene>
<evidence type="ECO:0000313" key="3">
    <source>
        <dbReference type="Proteomes" id="UP000294678"/>
    </source>
</evidence>
<dbReference type="PANTHER" id="PTHR43630">
    <property type="entry name" value="POLY-BETA-1,6-N-ACETYL-D-GLUCOSAMINE SYNTHASE"/>
    <property type="match status" value="1"/>
</dbReference>
<keyword evidence="3" id="KW-1185">Reference proteome</keyword>
<dbReference type="AlphaFoldDB" id="A0AA46DX75"/>
<dbReference type="InterPro" id="IPR029044">
    <property type="entry name" value="Nucleotide-diphossugar_trans"/>
</dbReference>